<evidence type="ECO:0000313" key="7">
    <source>
        <dbReference type="EMBL" id="CAA9544725.1"/>
    </source>
</evidence>
<evidence type="ECO:0000256" key="2">
    <source>
        <dbReference type="ARBA" id="ARBA00022679"/>
    </source>
</evidence>
<evidence type="ECO:0000256" key="1">
    <source>
        <dbReference type="ARBA" id="ARBA00022605"/>
    </source>
</evidence>
<keyword evidence="2" id="KW-0808">Transferase</keyword>
<protein>
    <recommendedName>
        <fullName evidence="8">Shikimate kinase</fullName>
    </recommendedName>
</protein>
<evidence type="ECO:0000256" key="6">
    <source>
        <dbReference type="ARBA" id="ARBA00023141"/>
    </source>
</evidence>
<dbReference type="PANTHER" id="PTHR21087">
    <property type="entry name" value="SHIKIMATE KINASE"/>
    <property type="match status" value="1"/>
</dbReference>
<dbReference type="SUPFAM" id="SSF52540">
    <property type="entry name" value="P-loop containing nucleoside triphosphate hydrolases"/>
    <property type="match status" value="1"/>
</dbReference>
<gene>
    <name evidence="7" type="ORF">AVDCRST_MAG79-2183</name>
</gene>
<dbReference type="PROSITE" id="PS01128">
    <property type="entry name" value="SHIKIMATE_KINASE"/>
    <property type="match status" value="1"/>
</dbReference>
<dbReference type="Gene3D" id="3.40.50.300">
    <property type="entry name" value="P-loop containing nucleotide triphosphate hydrolases"/>
    <property type="match status" value="1"/>
</dbReference>
<evidence type="ECO:0000256" key="3">
    <source>
        <dbReference type="ARBA" id="ARBA00022741"/>
    </source>
</evidence>
<evidence type="ECO:0008006" key="8">
    <source>
        <dbReference type="Google" id="ProtNLM"/>
    </source>
</evidence>
<keyword evidence="1" id="KW-0028">Amino-acid biosynthesis</keyword>
<dbReference type="PRINTS" id="PR01100">
    <property type="entry name" value="SHIKIMTKNASE"/>
</dbReference>
<sequence>MGAGKTTVGPLVADRLGTAFADADARVEARVGTSVAELWAQHGEETFRAHEAAAVAELVAPGGPGVVAVGGGALGRPSTRALLDRRAHVVWLDADPDLLLARLEAAG</sequence>
<keyword evidence="5" id="KW-0067">ATP-binding</keyword>
<keyword evidence="6" id="KW-0057">Aromatic amino acid biosynthesis</keyword>
<dbReference type="GO" id="GO:0004765">
    <property type="term" value="F:shikimate kinase activity"/>
    <property type="evidence" value="ECO:0007669"/>
    <property type="project" value="TreeGrafter"/>
</dbReference>
<dbReference type="Pfam" id="PF01202">
    <property type="entry name" value="SKI"/>
    <property type="match status" value="1"/>
</dbReference>
<dbReference type="EMBL" id="CADCWC010000326">
    <property type="protein sequence ID" value="CAA9544725.1"/>
    <property type="molecule type" value="Genomic_DNA"/>
</dbReference>
<accession>A0A6J4UCM5</accession>
<evidence type="ECO:0000256" key="4">
    <source>
        <dbReference type="ARBA" id="ARBA00022777"/>
    </source>
</evidence>
<dbReference type="InterPro" id="IPR023000">
    <property type="entry name" value="Shikimate_kinase_CS"/>
</dbReference>
<keyword evidence="3" id="KW-0547">Nucleotide-binding</keyword>
<dbReference type="GO" id="GO:0009073">
    <property type="term" value="P:aromatic amino acid family biosynthetic process"/>
    <property type="evidence" value="ECO:0007669"/>
    <property type="project" value="UniProtKB-KW"/>
</dbReference>
<proteinExistence type="predicted"/>
<dbReference type="AlphaFoldDB" id="A0A6J4UCM5"/>
<keyword evidence="4" id="KW-0418">Kinase</keyword>
<dbReference type="PANTHER" id="PTHR21087:SF16">
    <property type="entry name" value="SHIKIMATE KINASE 1, CHLOROPLASTIC"/>
    <property type="match status" value="1"/>
</dbReference>
<dbReference type="InterPro" id="IPR027417">
    <property type="entry name" value="P-loop_NTPase"/>
</dbReference>
<dbReference type="GO" id="GO:0005524">
    <property type="term" value="F:ATP binding"/>
    <property type="evidence" value="ECO:0007669"/>
    <property type="project" value="UniProtKB-KW"/>
</dbReference>
<name>A0A6J4UCM5_9ACTN</name>
<dbReference type="GO" id="GO:0008652">
    <property type="term" value="P:amino acid biosynthetic process"/>
    <property type="evidence" value="ECO:0007669"/>
    <property type="project" value="UniProtKB-KW"/>
</dbReference>
<dbReference type="GO" id="GO:0005829">
    <property type="term" value="C:cytosol"/>
    <property type="evidence" value="ECO:0007669"/>
    <property type="project" value="TreeGrafter"/>
</dbReference>
<evidence type="ECO:0000256" key="5">
    <source>
        <dbReference type="ARBA" id="ARBA00022840"/>
    </source>
</evidence>
<organism evidence="7">
    <name type="scientific">uncultured Thermoleophilia bacterium</name>
    <dbReference type="NCBI Taxonomy" id="1497501"/>
    <lineage>
        <taxon>Bacteria</taxon>
        <taxon>Bacillati</taxon>
        <taxon>Actinomycetota</taxon>
        <taxon>Thermoleophilia</taxon>
        <taxon>environmental samples</taxon>
    </lineage>
</organism>
<feature type="non-terminal residue" evidence="7">
    <location>
        <position position="107"/>
    </location>
</feature>
<reference evidence="7" key="1">
    <citation type="submission" date="2020-02" db="EMBL/GenBank/DDBJ databases">
        <authorList>
            <person name="Meier V. D."/>
        </authorList>
    </citation>
    <scope>NUCLEOTIDE SEQUENCE</scope>
    <source>
        <strain evidence="7">AVDCRST_MAG79</strain>
    </source>
</reference>
<dbReference type="InterPro" id="IPR031322">
    <property type="entry name" value="Shikimate/glucono_kinase"/>
</dbReference>